<proteinExistence type="predicted"/>
<reference evidence="2 3" key="1">
    <citation type="submission" date="2019-11" db="EMBL/GenBank/DDBJ databases">
        <title>Acidiferrimicrobium australis gen. nov., sp. nov., an acidophilic and obligately heterotrophic, member of the Actinobacteria that catalyses dissimilatory oxido- reduction of iron isolated from metal-rich acidic water in Chile.</title>
        <authorList>
            <person name="Gonzalez D."/>
            <person name="Huber K."/>
            <person name="Hedrich S."/>
            <person name="Rojas-Villalobos C."/>
            <person name="Quatrini R."/>
            <person name="Dinamarca M.A."/>
            <person name="Schwarz A."/>
            <person name="Canales C."/>
            <person name="Nancucheo I."/>
        </authorList>
    </citation>
    <scope>NUCLEOTIDE SEQUENCE [LARGE SCALE GENOMIC DNA]</scope>
    <source>
        <strain evidence="2 3">USS-CCA1</strain>
    </source>
</reference>
<comment type="caution">
    <text evidence="2">The sequence shown here is derived from an EMBL/GenBank/DDBJ whole genome shotgun (WGS) entry which is preliminary data.</text>
</comment>
<name>A0ABW9QN00_9ACTN</name>
<evidence type="ECO:0000256" key="1">
    <source>
        <dbReference type="SAM" id="Phobius"/>
    </source>
</evidence>
<protein>
    <submittedName>
        <fullName evidence="2">Uncharacterized protein</fullName>
    </submittedName>
</protein>
<dbReference type="EMBL" id="WJHE01000003">
    <property type="protein sequence ID" value="MST31127.1"/>
    <property type="molecule type" value="Genomic_DNA"/>
</dbReference>
<organism evidence="2 3">
    <name type="scientific">Acidiferrimicrobium australe</name>
    <dbReference type="NCBI Taxonomy" id="2664430"/>
    <lineage>
        <taxon>Bacteria</taxon>
        <taxon>Bacillati</taxon>
        <taxon>Actinomycetota</taxon>
        <taxon>Acidimicrobiia</taxon>
        <taxon>Acidimicrobiales</taxon>
        <taxon>Acidimicrobiaceae</taxon>
        <taxon>Acidiferrimicrobium</taxon>
    </lineage>
</organism>
<keyword evidence="1" id="KW-0472">Membrane</keyword>
<evidence type="ECO:0000313" key="3">
    <source>
        <dbReference type="Proteomes" id="UP000437736"/>
    </source>
</evidence>
<keyword evidence="3" id="KW-1185">Reference proteome</keyword>
<sequence length="248" mass="27593">MTSTPTAGPVVDTLAAQEFIGEIHRRLDHRDIEAMTAGLAAKATRVRSLLAPDRPAPGLGELHWLLRSCFPSRRQTRAILDAVGVDALGTAMRSLVHGDGDLGERVERFDACLAGFPEVATDLPWELLHLARPDRYWLWTRWMWNPRTETGALALVTAEDVELSAPGPVESYERVGRALAMVHGTVRAVDFAGDGPFGIDVFLACVYGIYMYTVLRMRMTQEFTRIVPELPALCRRLLGIYHREVLCP</sequence>
<gene>
    <name evidence="2" type="ORF">GHK86_00075</name>
</gene>
<feature type="transmembrane region" description="Helical" evidence="1">
    <location>
        <begin position="197"/>
        <end position="215"/>
    </location>
</feature>
<accession>A0ABW9QN00</accession>
<dbReference type="Proteomes" id="UP000437736">
    <property type="component" value="Unassembled WGS sequence"/>
</dbReference>
<keyword evidence="1" id="KW-0812">Transmembrane</keyword>
<evidence type="ECO:0000313" key="2">
    <source>
        <dbReference type="EMBL" id="MST31127.1"/>
    </source>
</evidence>
<keyword evidence="1" id="KW-1133">Transmembrane helix</keyword>